<proteinExistence type="predicted"/>
<reference evidence="1 2" key="1">
    <citation type="submission" date="2016-02" db="EMBL/GenBank/DDBJ databases">
        <authorList>
            <person name="Teng J.L."/>
            <person name="Tang Y."/>
            <person name="Huang Y."/>
            <person name="Guo F."/>
            <person name="Wei W."/>
            <person name="Chen J.H."/>
            <person name="Wong S.Y."/>
            <person name="Lau S.K."/>
            <person name="Woo P.C."/>
        </authorList>
    </citation>
    <scope>NUCLEOTIDE SEQUENCE [LARGE SCALE GENOMIC DNA]</scope>
    <source>
        <strain evidence="1 2">JCM 13375</strain>
    </source>
</reference>
<organism evidence="1 2">
    <name type="scientific">Tsukamurella pseudospumae</name>
    <dbReference type="NCBI Taxonomy" id="239498"/>
    <lineage>
        <taxon>Bacteria</taxon>
        <taxon>Bacillati</taxon>
        <taxon>Actinomycetota</taxon>
        <taxon>Actinomycetes</taxon>
        <taxon>Mycobacteriales</taxon>
        <taxon>Tsukamurellaceae</taxon>
        <taxon>Tsukamurella</taxon>
    </lineage>
</organism>
<dbReference type="RefSeq" id="WP_068743679.1">
    <property type="nucleotide sequence ID" value="NZ_LSRE01000002.1"/>
</dbReference>
<name>A0A137ZRU9_9ACTN</name>
<sequence length="264" mass="27729">MTTPTPVRPLLYVPAPSVTPTRFGLLSVADLTPPEDAAHFQFGVEWKANARGDAVRLAAAECMTDEPARQFDEGLDFPHALAVTLYTGFTCKTVGLDEDSVQAEAEARLTAGEGAALERTIWAAATPSLTVDATDLGTVPDITAAVGALETHAYRAFAGRGILHAPRALGAVAAGAQLTVRQSNALATPLDTAWSFGDYPQPNRIAVSGPITVRRSGVKVHPMQWADGIDLTTNEVFVLAQRTVVVAFDPGGAVITIDSTDPTP</sequence>
<keyword evidence="2" id="KW-1185">Reference proteome</keyword>
<evidence type="ECO:0000313" key="2">
    <source>
        <dbReference type="Proteomes" id="UP000070409"/>
    </source>
</evidence>
<protein>
    <submittedName>
        <fullName evidence="1">Uncharacterized protein</fullName>
    </submittedName>
</protein>
<gene>
    <name evidence="1" type="ORF">AXK61_12895</name>
</gene>
<evidence type="ECO:0000313" key="1">
    <source>
        <dbReference type="EMBL" id="KXP00900.1"/>
    </source>
</evidence>
<dbReference type="EMBL" id="LSRE01000002">
    <property type="protein sequence ID" value="KXP00900.1"/>
    <property type="molecule type" value="Genomic_DNA"/>
</dbReference>
<comment type="caution">
    <text evidence="1">The sequence shown here is derived from an EMBL/GenBank/DDBJ whole genome shotgun (WGS) entry which is preliminary data.</text>
</comment>
<accession>A0A137ZRU9</accession>
<dbReference type="Proteomes" id="UP000070409">
    <property type="component" value="Unassembled WGS sequence"/>
</dbReference>